<feature type="region of interest" description="Disordered" evidence="1">
    <location>
        <begin position="443"/>
        <end position="594"/>
    </location>
</feature>
<proteinExistence type="predicted"/>
<evidence type="ECO:0000313" key="3">
    <source>
        <dbReference type="EMBL" id="CAI6338537.1"/>
    </source>
</evidence>
<feature type="compositionally biased region" description="Polar residues" evidence="1">
    <location>
        <begin position="538"/>
        <end position="554"/>
    </location>
</feature>
<dbReference type="Proteomes" id="UP001152607">
    <property type="component" value="Unassembled WGS sequence"/>
</dbReference>
<dbReference type="EMBL" id="CAOQHR010000008">
    <property type="protein sequence ID" value="CAI6338537.1"/>
    <property type="molecule type" value="Genomic_DNA"/>
</dbReference>
<sequence>MGEGPLSRSLLDTPVHYKYAVPTRCTYRPDHSRHPTSFLSSKYYTVPTYCQSHRRSCQTSPIRTTEMCLCTQYDSHCGHSWVSQTTPCGYLRDFLNCSQRQIVQMCIAPPGTCPQCFAGFANPENIEMIQGPWGCNQMIRSHLGDAHVIPGHWGNINLQPQLWGNDPMTIPGNWGPQPMMGNGWGDQRLTGPGGPVPSIMAGHGGMFYDDYGDGGPLFYEDDRRRRHRRDEYHIRKYKHSINHGGSCAVIPAPQNARHVKGTSFGPLALLCNSHYPTKTSISGFRISHQIYQSCNVVLFARTVYLARFPGTRSLFHAGQYKNVTLTRVNPFCTYSPSTSLTLAFLHQYFAPKNYFQNQRTMAAVAGFLENLFNSIFTPGPTPTLLVATNASFAALQLLFAALLFATYSIHFVILSVLCGGLWWAINWFAGEIRELQAKDAEAKRAKEAKRDKDGVRDEDGMDSGDDTEVDTEVEQTSKAKAKSKATHSQSQGLGKKPSLKSSTKASRAPKPETQSTVFVEKPSEAEYPGAGRGREATPIQSSSGPAGVSTTGASTRLEPLVDDALKKRKSLGESTGELSTDSEWEKLSQDSGER</sequence>
<keyword evidence="4" id="KW-1185">Reference proteome</keyword>
<evidence type="ECO:0000256" key="2">
    <source>
        <dbReference type="SAM" id="Phobius"/>
    </source>
</evidence>
<gene>
    <name evidence="3" type="ORF">PDIGIT_LOCUS11667</name>
</gene>
<dbReference type="PANTHER" id="PTHR28251">
    <property type="entry name" value="V-TYPE ATPASE ASSEMBLY FACTOR PKR1"/>
    <property type="match status" value="1"/>
</dbReference>
<comment type="caution">
    <text evidence="3">The sequence shown here is derived from an EMBL/GenBank/DDBJ whole genome shotgun (WGS) entry which is preliminary data.</text>
</comment>
<feature type="compositionally biased region" description="Polar residues" evidence="1">
    <location>
        <begin position="572"/>
        <end position="581"/>
    </location>
</feature>
<feature type="compositionally biased region" description="Basic and acidic residues" evidence="1">
    <location>
        <begin position="583"/>
        <end position="594"/>
    </location>
</feature>
<dbReference type="InterPro" id="IPR013945">
    <property type="entry name" value="Pkr1"/>
</dbReference>
<accession>A0A9W4UPR1</accession>
<protein>
    <submittedName>
        <fullName evidence="3">Uncharacterized protein</fullName>
    </submittedName>
</protein>
<organism evidence="3 4">
    <name type="scientific">Periconia digitata</name>
    <dbReference type="NCBI Taxonomy" id="1303443"/>
    <lineage>
        <taxon>Eukaryota</taxon>
        <taxon>Fungi</taxon>
        <taxon>Dikarya</taxon>
        <taxon>Ascomycota</taxon>
        <taxon>Pezizomycotina</taxon>
        <taxon>Dothideomycetes</taxon>
        <taxon>Pleosporomycetidae</taxon>
        <taxon>Pleosporales</taxon>
        <taxon>Massarineae</taxon>
        <taxon>Periconiaceae</taxon>
        <taxon>Periconia</taxon>
    </lineage>
</organism>
<feature type="compositionally biased region" description="Basic and acidic residues" evidence="1">
    <location>
        <begin position="443"/>
        <end position="458"/>
    </location>
</feature>
<name>A0A9W4UPR1_9PLEO</name>
<dbReference type="AlphaFoldDB" id="A0A9W4UPR1"/>
<keyword evidence="2" id="KW-1133">Transmembrane helix</keyword>
<evidence type="ECO:0000313" key="4">
    <source>
        <dbReference type="Proteomes" id="UP001152607"/>
    </source>
</evidence>
<evidence type="ECO:0000256" key="1">
    <source>
        <dbReference type="SAM" id="MobiDB-lite"/>
    </source>
</evidence>
<dbReference type="GO" id="GO:0070072">
    <property type="term" value="P:vacuolar proton-transporting V-type ATPase complex assembly"/>
    <property type="evidence" value="ECO:0007669"/>
    <property type="project" value="InterPro"/>
</dbReference>
<reference evidence="3" key="1">
    <citation type="submission" date="2023-01" db="EMBL/GenBank/DDBJ databases">
        <authorList>
            <person name="Van Ghelder C."/>
            <person name="Rancurel C."/>
        </authorList>
    </citation>
    <scope>NUCLEOTIDE SEQUENCE</scope>
    <source>
        <strain evidence="3">CNCM I-4278</strain>
    </source>
</reference>
<dbReference type="OrthoDB" id="9626941at2759"/>
<feature type="transmembrane region" description="Helical" evidence="2">
    <location>
        <begin position="411"/>
        <end position="429"/>
    </location>
</feature>
<keyword evidence="2" id="KW-0472">Membrane</keyword>
<dbReference type="PANTHER" id="PTHR28251:SF1">
    <property type="entry name" value="V-TYPE ATPASE ASSEMBLY FACTOR PKR1"/>
    <property type="match status" value="1"/>
</dbReference>
<dbReference type="Pfam" id="PF08636">
    <property type="entry name" value="Pkr1"/>
    <property type="match status" value="1"/>
</dbReference>
<dbReference type="GO" id="GO:0005789">
    <property type="term" value="C:endoplasmic reticulum membrane"/>
    <property type="evidence" value="ECO:0007669"/>
    <property type="project" value="TreeGrafter"/>
</dbReference>
<feature type="compositionally biased region" description="Acidic residues" evidence="1">
    <location>
        <begin position="459"/>
        <end position="473"/>
    </location>
</feature>
<keyword evidence="2" id="KW-0812">Transmembrane</keyword>